<dbReference type="AlphaFoldDB" id="A0A1Q6F468"/>
<name>A0A1Q6F468_9BACT</name>
<dbReference type="STRING" id="28117.BHV66_09110"/>
<reference evidence="1 2" key="1">
    <citation type="journal article" date="2016" name="Nat. Biotechnol.">
        <title>Measurement of bacterial replication rates in microbial communities.</title>
        <authorList>
            <person name="Brown C.T."/>
            <person name="Olm M.R."/>
            <person name="Thomas B.C."/>
            <person name="Banfield J.F."/>
        </authorList>
    </citation>
    <scope>NUCLEOTIDE SEQUENCE [LARGE SCALE GENOMIC DNA]</scope>
    <source>
        <strain evidence="1">CAG:67_53_122</strain>
    </source>
</reference>
<dbReference type="GeneID" id="73802249"/>
<evidence type="ECO:0000313" key="1">
    <source>
        <dbReference type="EMBL" id="OKY93512.1"/>
    </source>
</evidence>
<comment type="caution">
    <text evidence="1">The sequence shown here is derived from an EMBL/GenBank/DDBJ whole genome shotgun (WGS) entry which is preliminary data.</text>
</comment>
<dbReference type="Proteomes" id="UP000187417">
    <property type="component" value="Unassembled WGS sequence"/>
</dbReference>
<protein>
    <submittedName>
        <fullName evidence="1">Uncharacterized protein</fullName>
    </submittedName>
</protein>
<sequence>MKIEKDIADLDSFIKGIEPEVVGFLDERAHQAVALQQAKSDYQNHTWNLRSAVGYVVTYNGKEKKRFIGDQNHPDPRAAEATNKLLNEENKAGTGIIFGDGMFYASFVSSKGYDVIDTAELYLAKALNDKK</sequence>
<gene>
    <name evidence="1" type="ORF">BHV66_09110</name>
</gene>
<dbReference type="RefSeq" id="WP_004327675.1">
    <property type="nucleotide sequence ID" value="NZ_CABKND010000005.1"/>
</dbReference>
<accession>A0A1Q6F468</accession>
<organism evidence="1 2">
    <name type="scientific">Alistipes putredinis</name>
    <dbReference type="NCBI Taxonomy" id="28117"/>
    <lineage>
        <taxon>Bacteria</taxon>
        <taxon>Pseudomonadati</taxon>
        <taxon>Bacteroidota</taxon>
        <taxon>Bacteroidia</taxon>
        <taxon>Bacteroidales</taxon>
        <taxon>Rikenellaceae</taxon>
        <taxon>Alistipes</taxon>
    </lineage>
</organism>
<evidence type="ECO:0000313" key="2">
    <source>
        <dbReference type="Proteomes" id="UP000187417"/>
    </source>
</evidence>
<proteinExistence type="predicted"/>
<dbReference type="EMBL" id="MNQH01000035">
    <property type="protein sequence ID" value="OKY93512.1"/>
    <property type="molecule type" value="Genomic_DNA"/>
</dbReference>